<reference evidence="2 3" key="1">
    <citation type="submission" date="2024-03" db="EMBL/GenBank/DDBJ databases">
        <title>Aureococcus anophagefferens CCMP1851 and Kratosvirus quantuckense: Draft genome of a second virus-susceptible host strain in the model system.</title>
        <authorList>
            <person name="Chase E."/>
            <person name="Truchon A.R."/>
            <person name="Schepens W."/>
            <person name="Wilhelm S.W."/>
        </authorList>
    </citation>
    <scope>NUCLEOTIDE SEQUENCE [LARGE SCALE GENOMIC DNA]</scope>
    <source>
        <strain evidence="2 3">CCMP1851</strain>
    </source>
</reference>
<evidence type="ECO:0000313" key="3">
    <source>
        <dbReference type="Proteomes" id="UP001363151"/>
    </source>
</evidence>
<keyword evidence="1" id="KW-0732">Signal</keyword>
<keyword evidence="3" id="KW-1185">Reference proteome</keyword>
<comment type="caution">
    <text evidence="2">The sequence shown here is derived from an EMBL/GenBank/DDBJ whole genome shotgun (WGS) entry which is preliminary data.</text>
</comment>
<organism evidence="2 3">
    <name type="scientific">Aureococcus anophagefferens</name>
    <name type="common">Harmful bloom alga</name>
    <dbReference type="NCBI Taxonomy" id="44056"/>
    <lineage>
        <taxon>Eukaryota</taxon>
        <taxon>Sar</taxon>
        <taxon>Stramenopiles</taxon>
        <taxon>Ochrophyta</taxon>
        <taxon>Pelagophyceae</taxon>
        <taxon>Pelagomonadales</taxon>
        <taxon>Pelagomonadaceae</taxon>
        <taxon>Aureococcus</taxon>
    </lineage>
</organism>
<feature type="signal peptide" evidence="1">
    <location>
        <begin position="1"/>
        <end position="16"/>
    </location>
</feature>
<dbReference type="EMBL" id="JBBJCI010000037">
    <property type="protein sequence ID" value="KAK7250280.1"/>
    <property type="molecule type" value="Genomic_DNA"/>
</dbReference>
<accession>A0ABR1GAN0</accession>
<evidence type="ECO:0000313" key="2">
    <source>
        <dbReference type="EMBL" id="KAK7250280.1"/>
    </source>
</evidence>
<proteinExistence type="predicted"/>
<feature type="chain" id="PRO_5045439278" evidence="1">
    <location>
        <begin position="17"/>
        <end position="322"/>
    </location>
</feature>
<dbReference type="Proteomes" id="UP001363151">
    <property type="component" value="Unassembled WGS sequence"/>
</dbReference>
<evidence type="ECO:0000256" key="1">
    <source>
        <dbReference type="SAM" id="SignalP"/>
    </source>
</evidence>
<name>A0ABR1GAN0_AURAN</name>
<gene>
    <name evidence="2" type="ORF">SO694_00007217</name>
</gene>
<protein>
    <submittedName>
        <fullName evidence="2">Uncharacterized protein</fullName>
    </submittedName>
</protein>
<sequence>MTLLLRCAASAACAIAADWSAARHRVGTVGGPPLDAAAGNDLIRARLADRFAGRRGPFLVSRLALGAELGVALEYARGARANFSSDLGALRGNAGVYPATRREAAAFAAAYAAAINATQTQGGLAAVFGTDAEREVLAALAPRATRVGNRALEPFYFARPWSAALRGRRVLVVHPFAATIRAQYAAHAAGRSLWADGDVLPALDLVVVRAPVSLADAPPPHGSWSESLAATKAAIDAAGPVDVALLGCGSYGLPLAHHVLERGAVAIYVGGGLQVLFGIKGSRWMARPFFAAAANEHWVWPAADETPPGAAGVEGAAYWRPP</sequence>